<dbReference type="Pfam" id="PF01593">
    <property type="entry name" value="Amino_oxidase"/>
    <property type="match status" value="1"/>
</dbReference>
<dbReference type="Gene3D" id="3.50.50.60">
    <property type="entry name" value="FAD/NAD(P)-binding domain"/>
    <property type="match status" value="1"/>
</dbReference>
<dbReference type="PRINTS" id="PR00757">
    <property type="entry name" value="AMINEOXDASEF"/>
</dbReference>
<dbReference type="PANTHER" id="PTHR10742:SF342">
    <property type="entry name" value="AMINE OXIDASE"/>
    <property type="match status" value="1"/>
</dbReference>
<dbReference type="InterPro" id="IPR002937">
    <property type="entry name" value="Amino_oxidase"/>
</dbReference>
<proteinExistence type="predicted"/>
<protein>
    <submittedName>
        <fullName evidence="4">Flavin monoamine oxidase family protein</fullName>
    </submittedName>
</protein>
<dbReference type="EMBL" id="JBHTKL010000006">
    <property type="protein sequence ID" value="MFD1020893.1"/>
    <property type="molecule type" value="Genomic_DNA"/>
</dbReference>
<keyword evidence="5" id="KW-1185">Reference proteome</keyword>
<reference evidence="5" key="1">
    <citation type="journal article" date="2019" name="Int. J. Syst. Evol. Microbiol.">
        <title>The Global Catalogue of Microorganisms (GCM) 10K type strain sequencing project: providing services to taxonomists for standard genome sequencing and annotation.</title>
        <authorList>
            <consortium name="The Broad Institute Genomics Platform"/>
            <consortium name="The Broad Institute Genome Sequencing Center for Infectious Disease"/>
            <person name="Wu L."/>
            <person name="Ma J."/>
        </authorList>
    </citation>
    <scope>NUCLEOTIDE SEQUENCE [LARGE SCALE GENOMIC DNA]</scope>
    <source>
        <strain evidence="5">CCUG 56607</strain>
    </source>
</reference>
<dbReference type="SUPFAM" id="SSF54373">
    <property type="entry name" value="FAD-linked reductases, C-terminal domain"/>
    <property type="match status" value="1"/>
</dbReference>
<dbReference type="SUPFAM" id="SSF51905">
    <property type="entry name" value="FAD/NAD(P)-binding domain"/>
    <property type="match status" value="1"/>
</dbReference>
<evidence type="ECO:0000256" key="2">
    <source>
        <dbReference type="ARBA" id="ARBA00023002"/>
    </source>
</evidence>
<comment type="cofactor">
    <cofactor evidence="1">
        <name>FAD</name>
        <dbReference type="ChEBI" id="CHEBI:57692"/>
    </cofactor>
</comment>
<dbReference type="InterPro" id="IPR050281">
    <property type="entry name" value="Flavin_monoamine_oxidase"/>
</dbReference>
<dbReference type="Gene3D" id="3.90.660.10">
    <property type="match status" value="1"/>
</dbReference>
<evidence type="ECO:0000259" key="3">
    <source>
        <dbReference type="Pfam" id="PF01593"/>
    </source>
</evidence>
<dbReference type="Proteomes" id="UP001596990">
    <property type="component" value="Unassembled WGS sequence"/>
</dbReference>
<dbReference type="InterPro" id="IPR001613">
    <property type="entry name" value="Flavin_amine_oxidase"/>
</dbReference>
<evidence type="ECO:0000313" key="4">
    <source>
        <dbReference type="EMBL" id="MFD1020893.1"/>
    </source>
</evidence>
<organism evidence="4 5">
    <name type="scientific">Thalassobacillus hwangdonensis</name>
    <dbReference type="NCBI Taxonomy" id="546108"/>
    <lineage>
        <taxon>Bacteria</taxon>
        <taxon>Bacillati</taxon>
        <taxon>Bacillota</taxon>
        <taxon>Bacilli</taxon>
        <taxon>Bacillales</taxon>
        <taxon>Bacillaceae</taxon>
        <taxon>Thalassobacillus</taxon>
    </lineage>
</organism>
<comment type="caution">
    <text evidence="4">The sequence shown here is derived from an EMBL/GenBank/DDBJ whole genome shotgun (WGS) entry which is preliminary data.</text>
</comment>
<accession>A0ABW3L755</accession>
<gene>
    <name evidence="4" type="ORF">ACFQ2J_17020</name>
</gene>
<evidence type="ECO:0000313" key="5">
    <source>
        <dbReference type="Proteomes" id="UP001596990"/>
    </source>
</evidence>
<dbReference type="InterPro" id="IPR036188">
    <property type="entry name" value="FAD/NAD-bd_sf"/>
</dbReference>
<evidence type="ECO:0000256" key="1">
    <source>
        <dbReference type="ARBA" id="ARBA00001974"/>
    </source>
</evidence>
<dbReference type="RefSeq" id="WP_386063371.1">
    <property type="nucleotide sequence ID" value="NZ_JBHTKL010000006.1"/>
</dbReference>
<dbReference type="PANTHER" id="PTHR10742">
    <property type="entry name" value="FLAVIN MONOAMINE OXIDASE"/>
    <property type="match status" value="1"/>
</dbReference>
<name>A0ABW3L755_9BACI</name>
<feature type="domain" description="Amine oxidase" evidence="3">
    <location>
        <begin position="46"/>
        <end position="491"/>
    </location>
</feature>
<sequence length="494" mass="55740">MSIRNHAVYRNQHNEPSYPDGMLAIAQNGLSKTKDPKKIIIIGAGMAGLVSGSLLKDAGHEVLILEGNNRVGGRVYTVRDAFSKGKYLDCGAMRIPEDHYLAFEYIRKFNLPFNRFINSSKDDIILVNGVETTRGEYEANPDILNYPVAPHEKGKTAAELLKGALKPFLDLYEASNQKEKEKLIKKFDRYSMDNFLLYNPLGPSLSPSAVRMVKVMLGFEGFAELSFTNTLFDIVLTVFDEDLKFYEITGGNDKLPKSFLDQLEDDILYNEKVSRIVHEEDKVTVLTRNMETGLYDTYEADYVISAIPFTVLQFIEVYPYDTFSFEKWRAIRELHYVSSVKVGIEFKTSFWEKYGLKGANALTDFASQFSYSPSANGESGIVLASYTWGDNAKLWNSLPEQERIFEALQDLAKIHGTQVYDEFLTGASFSWSQNQFSAGCFTLFLPNQAASFPDIVKRPEGRIHFAGEHASDFHGWIEGALQSGIRAAHEIHTL</sequence>
<keyword evidence="2" id="KW-0560">Oxidoreductase</keyword>
<dbReference type="Gene3D" id="1.10.405.10">
    <property type="entry name" value="Guanine Nucleotide Dissociation Inhibitor, domain 1"/>
    <property type="match status" value="1"/>
</dbReference>